<feature type="transmembrane region" description="Helical" evidence="1">
    <location>
        <begin position="197"/>
        <end position="215"/>
    </location>
</feature>
<protein>
    <submittedName>
        <fullName evidence="2 3">Uncharacterized protein</fullName>
    </submittedName>
</protein>
<keyword evidence="1" id="KW-0812">Transmembrane</keyword>
<feature type="transmembrane region" description="Helical" evidence="1">
    <location>
        <begin position="235"/>
        <end position="253"/>
    </location>
</feature>
<keyword evidence="1" id="KW-0472">Membrane</keyword>
<dbReference type="AlphaFoldDB" id="R7TT28"/>
<dbReference type="EMBL" id="AMQN01029395">
    <property type="status" value="NOT_ANNOTATED_CDS"/>
    <property type="molecule type" value="Genomic_DNA"/>
</dbReference>
<dbReference type="HOGENOM" id="CLU_977428_0_0_1"/>
<sequence length="285" mass="31706">MSNATESAAEANEIQPLVNFFLAVLTIAIIFMGFLVYCIVLFVVRKSPHLASANCFLMAMQFSQQPPEENRKRSFSIDEVAKCAQGVVPEISIDASSELPRRCSSSRSVVYAWLNSGPARCESHTETLTQRKQSLSTGLQLSSGQTSRVSLADFLVDGESAVVTLDHYVGSAPTNVSLASLASVIPRLQAKKKKLRASAKSCLLTLLFILRWLPIQQISMWLFHHSDNAKKVHEFFMLAGLYLGLAQFCFCVYSHKILKAALKDFLDEHRFNRPQCRNFVTPLAV</sequence>
<name>R7TT28_CAPTE</name>
<accession>R7TT28</accession>
<evidence type="ECO:0000313" key="2">
    <source>
        <dbReference type="EMBL" id="ELT94185.1"/>
    </source>
</evidence>
<reference evidence="2 4" key="2">
    <citation type="journal article" date="2013" name="Nature">
        <title>Insights into bilaterian evolution from three spiralian genomes.</title>
        <authorList>
            <person name="Simakov O."/>
            <person name="Marletaz F."/>
            <person name="Cho S.J."/>
            <person name="Edsinger-Gonzales E."/>
            <person name="Havlak P."/>
            <person name="Hellsten U."/>
            <person name="Kuo D.H."/>
            <person name="Larsson T."/>
            <person name="Lv J."/>
            <person name="Arendt D."/>
            <person name="Savage R."/>
            <person name="Osoegawa K."/>
            <person name="de Jong P."/>
            <person name="Grimwood J."/>
            <person name="Chapman J.A."/>
            <person name="Shapiro H."/>
            <person name="Aerts A."/>
            <person name="Otillar R.P."/>
            <person name="Terry A.Y."/>
            <person name="Boore J.L."/>
            <person name="Grigoriev I.V."/>
            <person name="Lindberg D.R."/>
            <person name="Seaver E.C."/>
            <person name="Weisblat D.A."/>
            <person name="Putnam N.H."/>
            <person name="Rokhsar D.S."/>
        </authorList>
    </citation>
    <scope>NUCLEOTIDE SEQUENCE</scope>
    <source>
        <strain evidence="2 4">I ESC-2004</strain>
    </source>
</reference>
<reference evidence="4" key="1">
    <citation type="submission" date="2012-12" db="EMBL/GenBank/DDBJ databases">
        <authorList>
            <person name="Hellsten U."/>
            <person name="Grimwood J."/>
            <person name="Chapman J.A."/>
            <person name="Shapiro H."/>
            <person name="Aerts A."/>
            <person name="Otillar R.P."/>
            <person name="Terry A.Y."/>
            <person name="Boore J.L."/>
            <person name="Simakov O."/>
            <person name="Marletaz F."/>
            <person name="Cho S.-J."/>
            <person name="Edsinger-Gonzales E."/>
            <person name="Havlak P."/>
            <person name="Kuo D.-H."/>
            <person name="Larsson T."/>
            <person name="Lv J."/>
            <person name="Arendt D."/>
            <person name="Savage R."/>
            <person name="Osoegawa K."/>
            <person name="de Jong P."/>
            <person name="Lindberg D.R."/>
            <person name="Seaver E.C."/>
            <person name="Weisblat D.A."/>
            <person name="Putnam N.H."/>
            <person name="Grigoriev I.V."/>
            <person name="Rokhsar D.S."/>
        </authorList>
    </citation>
    <scope>NUCLEOTIDE SEQUENCE</scope>
    <source>
        <strain evidence="4">I ESC-2004</strain>
    </source>
</reference>
<evidence type="ECO:0000313" key="3">
    <source>
        <dbReference type="EnsemblMetazoa" id="CapteP185680"/>
    </source>
</evidence>
<keyword evidence="4" id="KW-1185">Reference proteome</keyword>
<gene>
    <name evidence="2" type="ORF">CAPTEDRAFT_185680</name>
</gene>
<organism evidence="2">
    <name type="scientific">Capitella teleta</name>
    <name type="common">Polychaete worm</name>
    <dbReference type="NCBI Taxonomy" id="283909"/>
    <lineage>
        <taxon>Eukaryota</taxon>
        <taxon>Metazoa</taxon>
        <taxon>Spiralia</taxon>
        <taxon>Lophotrochozoa</taxon>
        <taxon>Annelida</taxon>
        <taxon>Polychaeta</taxon>
        <taxon>Sedentaria</taxon>
        <taxon>Scolecida</taxon>
        <taxon>Capitellidae</taxon>
        <taxon>Capitella</taxon>
    </lineage>
</organism>
<proteinExistence type="predicted"/>
<keyword evidence="1" id="KW-1133">Transmembrane helix</keyword>
<reference evidence="3" key="3">
    <citation type="submission" date="2015-06" db="UniProtKB">
        <authorList>
            <consortium name="EnsemblMetazoa"/>
        </authorList>
    </citation>
    <scope>IDENTIFICATION</scope>
</reference>
<evidence type="ECO:0000256" key="1">
    <source>
        <dbReference type="SAM" id="Phobius"/>
    </source>
</evidence>
<dbReference type="EMBL" id="AMQN01029396">
    <property type="status" value="NOT_ANNOTATED_CDS"/>
    <property type="molecule type" value="Genomic_DNA"/>
</dbReference>
<feature type="transmembrane region" description="Helical" evidence="1">
    <location>
        <begin position="20"/>
        <end position="44"/>
    </location>
</feature>
<dbReference type="EnsemblMetazoa" id="CapteT185680">
    <property type="protein sequence ID" value="CapteP185680"/>
    <property type="gene ID" value="CapteG185680"/>
</dbReference>
<dbReference type="Proteomes" id="UP000014760">
    <property type="component" value="Unassembled WGS sequence"/>
</dbReference>
<evidence type="ECO:0000313" key="4">
    <source>
        <dbReference type="Proteomes" id="UP000014760"/>
    </source>
</evidence>
<dbReference type="EMBL" id="KB309527">
    <property type="protein sequence ID" value="ELT94185.1"/>
    <property type="molecule type" value="Genomic_DNA"/>
</dbReference>